<evidence type="ECO:0000256" key="1">
    <source>
        <dbReference type="SAM" id="Coils"/>
    </source>
</evidence>
<sequence length="317" mass="33712">MAREVRRWLVPVALTVLLVLAGCSGGGSGDALSATAGDEGASSERGGKQTASASGPNADSGSATFQARQRALIRTGAVEVEVDDYDAARRNLSGATRRFGGFVSDSSEQVHTRGNRSWTSGKLVLRVPKGNFSALVSRAKRAGEVREASTGTKDVTKKLVDIEARLKNLKAQREKLRTLYEEANDTETILDVQERLSEVQSEIERLEAQRKSLKRQVAYSTLTVRLHERPPDPATDDGPSAWYETGLLAAFVSSAHGVVVVARGLAVGAAYALPYALALGVPVVGGVALWRRRRSGDPAGADRSDAPEPADESGDDD</sequence>
<dbReference type="AlphaFoldDB" id="A0ABD5WQH5"/>
<dbReference type="Pfam" id="PF14257">
    <property type="entry name" value="DUF4349"/>
    <property type="match status" value="1"/>
</dbReference>
<dbReference type="EMBL" id="JBHSZH010000005">
    <property type="protein sequence ID" value="MFC7080339.1"/>
    <property type="molecule type" value="Genomic_DNA"/>
</dbReference>
<comment type="caution">
    <text evidence="5">The sequence shown here is derived from an EMBL/GenBank/DDBJ whole genome shotgun (WGS) entry which is preliminary data.</text>
</comment>
<organism evidence="5 6">
    <name type="scientific">Halorussus caseinilyticus</name>
    <dbReference type="NCBI Taxonomy" id="3034025"/>
    <lineage>
        <taxon>Archaea</taxon>
        <taxon>Methanobacteriati</taxon>
        <taxon>Methanobacteriota</taxon>
        <taxon>Stenosarchaea group</taxon>
        <taxon>Halobacteria</taxon>
        <taxon>Halobacteriales</taxon>
        <taxon>Haladaptataceae</taxon>
        <taxon>Halorussus</taxon>
    </lineage>
</organism>
<feature type="transmembrane region" description="Helical" evidence="3">
    <location>
        <begin position="269"/>
        <end position="290"/>
    </location>
</feature>
<protein>
    <submittedName>
        <fullName evidence="5">DUF4349 domain-containing protein</fullName>
    </submittedName>
</protein>
<accession>A0ABD5WQH5</accession>
<dbReference type="RefSeq" id="WP_276281817.1">
    <property type="nucleotide sequence ID" value="NZ_CP119809.1"/>
</dbReference>
<evidence type="ECO:0000313" key="5">
    <source>
        <dbReference type="EMBL" id="MFC7080339.1"/>
    </source>
</evidence>
<dbReference type="Proteomes" id="UP001596407">
    <property type="component" value="Unassembled WGS sequence"/>
</dbReference>
<evidence type="ECO:0000256" key="3">
    <source>
        <dbReference type="SAM" id="Phobius"/>
    </source>
</evidence>
<feature type="region of interest" description="Disordered" evidence="2">
    <location>
        <begin position="31"/>
        <end position="65"/>
    </location>
</feature>
<keyword evidence="3" id="KW-0472">Membrane</keyword>
<proteinExistence type="predicted"/>
<reference evidence="5 6" key="1">
    <citation type="journal article" date="2019" name="Int. J. Syst. Evol. Microbiol.">
        <title>The Global Catalogue of Microorganisms (GCM) 10K type strain sequencing project: providing services to taxonomists for standard genome sequencing and annotation.</title>
        <authorList>
            <consortium name="The Broad Institute Genomics Platform"/>
            <consortium name="The Broad Institute Genome Sequencing Center for Infectious Disease"/>
            <person name="Wu L."/>
            <person name="Ma J."/>
        </authorList>
    </citation>
    <scope>NUCLEOTIDE SEQUENCE [LARGE SCALE GENOMIC DNA]</scope>
    <source>
        <strain evidence="5 6">DT72</strain>
    </source>
</reference>
<evidence type="ECO:0000256" key="2">
    <source>
        <dbReference type="SAM" id="MobiDB-lite"/>
    </source>
</evidence>
<dbReference type="InterPro" id="IPR025645">
    <property type="entry name" value="DUF4349"/>
</dbReference>
<feature type="domain" description="DUF4349" evidence="4">
    <location>
        <begin position="70"/>
        <end position="284"/>
    </location>
</feature>
<feature type="compositionally biased region" description="Acidic residues" evidence="2">
    <location>
        <begin position="308"/>
        <end position="317"/>
    </location>
</feature>
<keyword evidence="3" id="KW-1133">Transmembrane helix</keyword>
<gene>
    <name evidence="5" type="ORF">ACFQJ6_09645</name>
</gene>
<keyword evidence="1" id="KW-0175">Coiled coil</keyword>
<dbReference type="GeneID" id="79303042"/>
<name>A0ABD5WQH5_9EURY</name>
<dbReference type="PROSITE" id="PS51257">
    <property type="entry name" value="PROKAR_LIPOPROTEIN"/>
    <property type="match status" value="1"/>
</dbReference>
<feature type="region of interest" description="Disordered" evidence="2">
    <location>
        <begin position="294"/>
        <end position="317"/>
    </location>
</feature>
<keyword evidence="6" id="KW-1185">Reference proteome</keyword>
<keyword evidence="3" id="KW-0812">Transmembrane</keyword>
<feature type="compositionally biased region" description="Polar residues" evidence="2">
    <location>
        <begin position="49"/>
        <end position="65"/>
    </location>
</feature>
<evidence type="ECO:0000313" key="6">
    <source>
        <dbReference type="Proteomes" id="UP001596407"/>
    </source>
</evidence>
<evidence type="ECO:0000259" key="4">
    <source>
        <dbReference type="Pfam" id="PF14257"/>
    </source>
</evidence>
<feature type="coiled-coil region" evidence="1">
    <location>
        <begin position="152"/>
        <end position="216"/>
    </location>
</feature>